<gene>
    <name evidence="10" type="ORF">LOD99_6927</name>
</gene>
<dbReference type="InterPro" id="IPR038765">
    <property type="entry name" value="Papain-like_cys_pep_sf"/>
</dbReference>
<dbReference type="PRINTS" id="PR00705">
    <property type="entry name" value="PAPAIN"/>
</dbReference>
<evidence type="ECO:0000256" key="7">
    <source>
        <dbReference type="ARBA" id="ARBA00023157"/>
    </source>
</evidence>
<dbReference type="InterPro" id="IPR025661">
    <property type="entry name" value="Pept_asp_AS"/>
</dbReference>
<dbReference type="FunFam" id="3.90.70.10:FF:000031">
    <property type="entry name" value="Cathepsin B"/>
    <property type="match status" value="1"/>
</dbReference>
<dbReference type="Proteomes" id="UP001165289">
    <property type="component" value="Unassembled WGS sequence"/>
</dbReference>
<sequence length="330" mass="36621">MKGITLGLVCAFLLTNVYCDVRTDGIIRRVNSLGATWRAGVNTRFDKASDEFIMSQMGTFLDASRGVEGTKWPEVELGALPDSYDVRDKYSSCKSVSEIRDQGSCGSCWAVAAVEAISDRICIKQSKDIHISAVDLLSCCNKCGYGCQGGYPIEAWRYWYKTGIVTGGSYNSFRGCRPYPIAKCSHHVEGQYPACGDIVSTPECVTECREGYTTDYSDDKHKGSKYYYVPKNVSSIMSEIYQRGPVEAAFKVYTDFLTYKSGVYQYSEGEFKGGHAVKILGWGSQNGVDYWLAANSWNSDWGEEGYFKILRGDNECGIEENMVAGIAPEY</sequence>
<dbReference type="PROSITE" id="PS00639">
    <property type="entry name" value="THIOL_PROTEASE_HIS"/>
    <property type="match status" value="1"/>
</dbReference>
<dbReference type="GO" id="GO:0006508">
    <property type="term" value="P:proteolysis"/>
    <property type="evidence" value="ECO:0007669"/>
    <property type="project" value="UniProtKB-KW"/>
</dbReference>
<dbReference type="AlphaFoldDB" id="A0AAV7JIW8"/>
<evidence type="ECO:0000256" key="8">
    <source>
        <dbReference type="SAM" id="SignalP"/>
    </source>
</evidence>
<evidence type="ECO:0000256" key="5">
    <source>
        <dbReference type="ARBA" id="ARBA00022807"/>
    </source>
</evidence>
<keyword evidence="2" id="KW-0645">Protease</keyword>
<dbReference type="PROSITE" id="PS00139">
    <property type="entry name" value="THIOL_PROTEASE_CYS"/>
    <property type="match status" value="1"/>
</dbReference>
<name>A0AAV7JIW8_9METZ</name>
<protein>
    <submittedName>
        <fullName evidence="10">Cathepsin B</fullName>
    </submittedName>
</protein>
<proteinExistence type="inferred from homology"/>
<evidence type="ECO:0000313" key="10">
    <source>
        <dbReference type="EMBL" id="KAI6648853.1"/>
    </source>
</evidence>
<accession>A0AAV7JIW8</accession>
<keyword evidence="5" id="KW-0788">Thiol protease</keyword>
<comment type="caution">
    <text evidence="10">The sequence shown here is derived from an EMBL/GenBank/DDBJ whole genome shotgun (WGS) entry which is preliminary data.</text>
</comment>
<feature type="chain" id="PRO_5043978389" evidence="8">
    <location>
        <begin position="20"/>
        <end position="330"/>
    </location>
</feature>
<reference evidence="10 11" key="1">
    <citation type="journal article" date="2023" name="BMC Biol.">
        <title>The compact genome of the sponge Oopsacas minuta (Hexactinellida) is lacking key metazoan core genes.</title>
        <authorList>
            <person name="Santini S."/>
            <person name="Schenkelaars Q."/>
            <person name="Jourda C."/>
            <person name="Duchesne M."/>
            <person name="Belahbib H."/>
            <person name="Rocher C."/>
            <person name="Selva M."/>
            <person name="Riesgo A."/>
            <person name="Vervoort M."/>
            <person name="Leys S.P."/>
            <person name="Kodjabachian L."/>
            <person name="Le Bivic A."/>
            <person name="Borchiellini C."/>
            <person name="Claverie J.M."/>
            <person name="Renard E."/>
        </authorList>
    </citation>
    <scope>NUCLEOTIDE SEQUENCE [LARGE SCALE GENOMIC DNA]</scope>
    <source>
        <strain evidence="10">SPO-2</strain>
    </source>
</reference>
<evidence type="ECO:0000256" key="2">
    <source>
        <dbReference type="ARBA" id="ARBA00022670"/>
    </source>
</evidence>
<dbReference type="PROSITE" id="PS00640">
    <property type="entry name" value="THIOL_PROTEASE_ASN"/>
    <property type="match status" value="1"/>
</dbReference>
<dbReference type="PANTHER" id="PTHR12411">
    <property type="entry name" value="CYSTEINE PROTEASE FAMILY C1-RELATED"/>
    <property type="match status" value="1"/>
</dbReference>
<feature type="domain" description="Peptidase C1A papain C-terminal" evidence="9">
    <location>
        <begin position="80"/>
        <end position="326"/>
    </location>
</feature>
<dbReference type="InterPro" id="IPR000169">
    <property type="entry name" value="Pept_cys_AS"/>
</dbReference>
<dbReference type="GO" id="GO:0008234">
    <property type="term" value="F:cysteine-type peptidase activity"/>
    <property type="evidence" value="ECO:0007669"/>
    <property type="project" value="UniProtKB-KW"/>
</dbReference>
<keyword evidence="7" id="KW-1015">Disulfide bond</keyword>
<keyword evidence="11" id="KW-1185">Reference proteome</keyword>
<comment type="similarity">
    <text evidence="1">Belongs to the peptidase C1 family.</text>
</comment>
<dbReference type="Pfam" id="PF00112">
    <property type="entry name" value="Peptidase_C1"/>
    <property type="match status" value="1"/>
</dbReference>
<keyword evidence="6" id="KW-0865">Zymogen</keyword>
<evidence type="ECO:0000313" key="11">
    <source>
        <dbReference type="Proteomes" id="UP001165289"/>
    </source>
</evidence>
<evidence type="ECO:0000256" key="1">
    <source>
        <dbReference type="ARBA" id="ARBA00008455"/>
    </source>
</evidence>
<dbReference type="InterPro" id="IPR000668">
    <property type="entry name" value="Peptidase_C1A_C"/>
</dbReference>
<keyword evidence="3 8" id="KW-0732">Signal</keyword>
<evidence type="ECO:0000259" key="9">
    <source>
        <dbReference type="SMART" id="SM00645"/>
    </source>
</evidence>
<keyword evidence="4" id="KW-0378">Hydrolase</keyword>
<organism evidence="10 11">
    <name type="scientific">Oopsacas minuta</name>
    <dbReference type="NCBI Taxonomy" id="111878"/>
    <lineage>
        <taxon>Eukaryota</taxon>
        <taxon>Metazoa</taxon>
        <taxon>Porifera</taxon>
        <taxon>Hexactinellida</taxon>
        <taxon>Hexasterophora</taxon>
        <taxon>Lyssacinosida</taxon>
        <taxon>Leucopsacidae</taxon>
        <taxon>Oopsacas</taxon>
    </lineage>
</organism>
<dbReference type="SUPFAM" id="SSF54001">
    <property type="entry name" value="Cysteine proteinases"/>
    <property type="match status" value="1"/>
</dbReference>
<evidence type="ECO:0000256" key="6">
    <source>
        <dbReference type="ARBA" id="ARBA00023145"/>
    </source>
</evidence>
<feature type="signal peptide" evidence="8">
    <location>
        <begin position="1"/>
        <end position="19"/>
    </location>
</feature>
<dbReference type="CDD" id="cd02620">
    <property type="entry name" value="Peptidase_C1A_CathepsinB"/>
    <property type="match status" value="1"/>
</dbReference>
<dbReference type="InterPro" id="IPR025660">
    <property type="entry name" value="Pept_his_AS"/>
</dbReference>
<dbReference type="SMART" id="SM00645">
    <property type="entry name" value="Pept_C1"/>
    <property type="match status" value="1"/>
</dbReference>
<dbReference type="InterPro" id="IPR013128">
    <property type="entry name" value="Peptidase_C1A"/>
</dbReference>
<dbReference type="Gene3D" id="3.90.70.10">
    <property type="entry name" value="Cysteine proteinases"/>
    <property type="match status" value="1"/>
</dbReference>
<evidence type="ECO:0000256" key="4">
    <source>
        <dbReference type="ARBA" id="ARBA00022801"/>
    </source>
</evidence>
<dbReference type="EMBL" id="JAKMXF010000324">
    <property type="protein sequence ID" value="KAI6648853.1"/>
    <property type="molecule type" value="Genomic_DNA"/>
</dbReference>
<evidence type="ECO:0000256" key="3">
    <source>
        <dbReference type="ARBA" id="ARBA00022729"/>
    </source>
</evidence>